<evidence type="ECO:0000313" key="2">
    <source>
        <dbReference type="Proteomes" id="UP000238358"/>
    </source>
</evidence>
<proteinExistence type="predicted"/>
<reference evidence="1 2" key="1">
    <citation type="journal article" date="2018" name="Genome Announc.">
        <title>Complete genomes of two Megasphaera elsdenii strains, NCIMB 702410 and ATCC 25940.</title>
        <authorList>
            <person name="Hatmaker E.A."/>
            <person name="O'Dell K."/>
            <person name="Riley L.A."/>
            <person name="Klingeman D.M."/>
            <person name="Guss A.M."/>
        </authorList>
    </citation>
    <scope>NUCLEOTIDE SEQUENCE [LARGE SCALE GENOMIC DNA]</scope>
    <source>
        <strain evidence="1 2">NCIMB702410</strain>
    </source>
</reference>
<sequence length="94" mass="10255">MSKWTEVRDGMLAALDASDVVESAKQRIIESLSTEGMTALESVADKFVTQVQAHAASETGWNAIRDKFVLPLLINGTIWAIKFVLSKSTTAENN</sequence>
<dbReference type="EMBL" id="CP027569">
    <property type="protein sequence ID" value="AVO26361.1"/>
    <property type="molecule type" value="Genomic_DNA"/>
</dbReference>
<evidence type="ECO:0000313" key="1">
    <source>
        <dbReference type="EMBL" id="AVO26361.1"/>
    </source>
</evidence>
<accession>A0A2S0M4J4</accession>
<dbReference type="RefSeq" id="WP_027895868.1">
    <property type="nucleotide sequence ID" value="NZ_CP027569.1"/>
</dbReference>
<gene>
    <name evidence="1" type="ORF">C6Y28_01265</name>
</gene>
<dbReference type="AlphaFoldDB" id="A0A2S0M4J4"/>
<organism evidence="1 2">
    <name type="scientific">Megasphaera elsdenii</name>
    <dbReference type="NCBI Taxonomy" id="907"/>
    <lineage>
        <taxon>Bacteria</taxon>
        <taxon>Bacillati</taxon>
        <taxon>Bacillota</taxon>
        <taxon>Negativicutes</taxon>
        <taxon>Veillonellales</taxon>
        <taxon>Veillonellaceae</taxon>
        <taxon>Megasphaera</taxon>
    </lineage>
</organism>
<name>A0A2S0M4J4_MEGEL</name>
<protein>
    <submittedName>
        <fullName evidence="1">Uncharacterized protein</fullName>
    </submittedName>
</protein>
<dbReference type="OrthoDB" id="1624810at2"/>
<dbReference type="Proteomes" id="UP000238358">
    <property type="component" value="Chromosome"/>
</dbReference>